<evidence type="ECO:0000259" key="1">
    <source>
        <dbReference type="Pfam" id="PF08100"/>
    </source>
</evidence>
<keyword evidence="3" id="KW-1185">Reference proteome</keyword>
<dbReference type="EMBL" id="BJWL01000013">
    <property type="protein sequence ID" value="GFY99019.1"/>
    <property type="molecule type" value="Genomic_DNA"/>
</dbReference>
<comment type="caution">
    <text evidence="2">The sequence shown here is derived from an EMBL/GenBank/DDBJ whole genome shotgun (WGS) entry which is preliminary data.</text>
</comment>
<dbReference type="Proteomes" id="UP000585474">
    <property type="component" value="Unassembled WGS sequence"/>
</dbReference>
<dbReference type="OrthoDB" id="987572at2759"/>
<accession>A0A7J0FLF4</accession>
<dbReference type="AlphaFoldDB" id="A0A7J0FLF4"/>
<proteinExistence type="predicted"/>
<dbReference type="GO" id="GO:0046983">
    <property type="term" value="F:protein dimerization activity"/>
    <property type="evidence" value="ECO:0007669"/>
    <property type="project" value="InterPro"/>
</dbReference>
<protein>
    <recommendedName>
        <fullName evidence="1">O-methyltransferase dimerisation domain-containing protein</fullName>
    </recommendedName>
</protein>
<dbReference type="InterPro" id="IPR036388">
    <property type="entry name" value="WH-like_DNA-bd_sf"/>
</dbReference>
<dbReference type="Gene3D" id="1.10.10.10">
    <property type="entry name" value="Winged helix-like DNA-binding domain superfamily/Winged helix DNA-binding domain"/>
    <property type="match status" value="1"/>
</dbReference>
<feature type="domain" description="O-methyltransferase dimerisation" evidence="1">
    <location>
        <begin position="22"/>
        <end position="66"/>
    </location>
</feature>
<dbReference type="SUPFAM" id="SSF46785">
    <property type="entry name" value="Winged helix' DNA-binding domain"/>
    <property type="match status" value="1"/>
</dbReference>
<reference evidence="2 3" key="1">
    <citation type="submission" date="2019-07" db="EMBL/GenBank/DDBJ databases">
        <title>De Novo Assembly of kiwifruit Actinidia rufa.</title>
        <authorList>
            <person name="Sugita-Konishi S."/>
            <person name="Sato K."/>
            <person name="Mori E."/>
            <person name="Abe Y."/>
            <person name="Kisaki G."/>
            <person name="Hamano K."/>
            <person name="Suezawa K."/>
            <person name="Otani M."/>
            <person name="Fukuda T."/>
            <person name="Manabe T."/>
            <person name="Gomi K."/>
            <person name="Tabuchi M."/>
            <person name="Akimitsu K."/>
            <person name="Kataoka I."/>
        </authorList>
    </citation>
    <scope>NUCLEOTIDE SEQUENCE [LARGE SCALE GENOMIC DNA]</scope>
    <source>
        <strain evidence="3">cv. Fuchu</strain>
    </source>
</reference>
<name>A0A7J0FLF4_9ERIC</name>
<sequence length="113" mass="12824">MEKCSSDEQGKELPLQSQAHIWNHLFNFINSMSLKCAIELDIPDIVNNHGRPMTLSELVAALPINPQNPTVSTASCAFWFTLASSPRRRFPKMVRMRKKNKVVICSHRLLGSF</sequence>
<evidence type="ECO:0000313" key="2">
    <source>
        <dbReference type="EMBL" id="GFY99019.1"/>
    </source>
</evidence>
<organism evidence="2 3">
    <name type="scientific">Actinidia rufa</name>
    <dbReference type="NCBI Taxonomy" id="165716"/>
    <lineage>
        <taxon>Eukaryota</taxon>
        <taxon>Viridiplantae</taxon>
        <taxon>Streptophyta</taxon>
        <taxon>Embryophyta</taxon>
        <taxon>Tracheophyta</taxon>
        <taxon>Spermatophyta</taxon>
        <taxon>Magnoliopsida</taxon>
        <taxon>eudicotyledons</taxon>
        <taxon>Gunneridae</taxon>
        <taxon>Pentapetalae</taxon>
        <taxon>asterids</taxon>
        <taxon>Ericales</taxon>
        <taxon>Actinidiaceae</taxon>
        <taxon>Actinidia</taxon>
    </lineage>
</organism>
<dbReference type="InterPro" id="IPR036390">
    <property type="entry name" value="WH_DNA-bd_sf"/>
</dbReference>
<evidence type="ECO:0000313" key="3">
    <source>
        <dbReference type="Proteomes" id="UP000585474"/>
    </source>
</evidence>
<dbReference type="InterPro" id="IPR012967">
    <property type="entry name" value="COMT_dimerisation"/>
</dbReference>
<dbReference type="Pfam" id="PF08100">
    <property type="entry name" value="Dimerisation"/>
    <property type="match status" value="1"/>
</dbReference>
<gene>
    <name evidence="2" type="ORF">Acr_13g0004200</name>
</gene>